<dbReference type="Proteomes" id="UP000036834">
    <property type="component" value="Unassembled WGS sequence"/>
</dbReference>
<keyword evidence="2" id="KW-0808">Transferase</keyword>
<dbReference type="PANTHER" id="PTHR43199:SF1">
    <property type="entry name" value="GLUTATHIONE HYDROLASE PROENZYME"/>
    <property type="match status" value="1"/>
</dbReference>
<reference evidence="6" key="2">
    <citation type="submission" date="2015-07" db="EMBL/GenBank/DDBJ databases">
        <title>MeaNS - Measles Nucleotide Surveillance Program.</title>
        <authorList>
            <person name="Tran T."/>
            <person name="Druce J."/>
        </authorList>
    </citation>
    <scope>NUCLEOTIDE SEQUENCE</scope>
    <source>
        <strain evidence="6">DSM 9887</strain>
    </source>
</reference>
<reference evidence="5 8" key="3">
    <citation type="submission" date="2019-06" db="EMBL/GenBank/DDBJ databases">
        <title>Whole genome shotgun sequence of Brevibacillus reuszeri NBRC 15719.</title>
        <authorList>
            <person name="Hosoyama A."/>
            <person name="Uohara A."/>
            <person name="Ohji S."/>
            <person name="Ichikawa N."/>
        </authorList>
    </citation>
    <scope>NUCLEOTIDE SEQUENCE [LARGE SCALE GENOMIC DNA]</scope>
    <source>
        <strain evidence="5 8">NBRC 15719</strain>
    </source>
</reference>
<dbReference type="PANTHER" id="PTHR43199">
    <property type="entry name" value="GLUTATHIONE HYDROLASE"/>
    <property type="match status" value="1"/>
</dbReference>
<sequence length="570" mass="63153">MIDPRTINLSDPKWLPDEKPVVKNVRAAASSDNAVVTHTMLKIMRDGGNAVDAAIAGCMVQAAIEPFMTNHTGTVTFLFYHAKEDKYYQLDSTGTFPADLPPHMPVPQGMGPYAGIPPRSVIPGFMPGLKAIHERFATLEWEVLCEEAVWWAEKGHHVSHFEHEVNLFAEDFITFFPEGRAFYMPEGRFPRVGERFGPSEMAQTLKKVAEEGPSYMITGEWADAFIKKANELGWMITKEHMIENPPRWMEPIRFSVGDYEIVSLAPPQQQGVFIALVLGILDKVGIREVKPYSAEHIFYMGHALKMAQTMCGYCHDPHILHVKEDAFLDQGFHASLASLIKGMKPQVNLTSHTTFTTGFGGSTSFIDSMTGGKIPTPRQNSHHDQPSGSCELSIVDAEGNWVQMMNTLQSGGIPGQVVKGIPMVGSHAIPNVQASSMQYYQAKGARMRSVIGNTMVLKNGKPILQLGSPGNVHVTVPQVLCNILFFGMEPYEAIRAPRMLALQDGGTIVIEDRIPEDVQHELLALGIRMKVSGIWDYHMGSFQICYRDQESDELCTIADPRRCGVADGLR</sequence>
<organism evidence="6 7">
    <name type="scientific">Brevibacillus reuszeri</name>
    <dbReference type="NCBI Taxonomy" id="54915"/>
    <lineage>
        <taxon>Bacteria</taxon>
        <taxon>Bacillati</taxon>
        <taxon>Bacillota</taxon>
        <taxon>Bacilli</taxon>
        <taxon>Bacillales</taxon>
        <taxon>Paenibacillaceae</taxon>
        <taxon>Brevibacillus</taxon>
    </lineage>
</organism>
<dbReference type="InterPro" id="IPR051792">
    <property type="entry name" value="GGT_bact"/>
</dbReference>
<comment type="similarity">
    <text evidence="1">Belongs to the gamma-glutamyltransferase family.</text>
</comment>
<dbReference type="EMBL" id="LGIQ01000009">
    <property type="protein sequence ID" value="KNB70774.1"/>
    <property type="molecule type" value="Genomic_DNA"/>
</dbReference>
<dbReference type="EMBL" id="BJON01000002">
    <property type="protein sequence ID" value="GED67025.1"/>
    <property type="molecule type" value="Genomic_DNA"/>
</dbReference>
<gene>
    <name evidence="5" type="primary">ggt</name>
    <name evidence="6" type="ORF">ADS79_18110</name>
    <name evidence="5" type="ORF">BRE01_07270</name>
</gene>
<name>A0A0K9YPX9_9BACL</name>
<dbReference type="InterPro" id="IPR029055">
    <property type="entry name" value="Ntn_hydrolases_N"/>
</dbReference>
<dbReference type="AlphaFoldDB" id="A0A0K9YPX9"/>
<dbReference type="GO" id="GO:0016740">
    <property type="term" value="F:transferase activity"/>
    <property type="evidence" value="ECO:0007669"/>
    <property type="project" value="UniProtKB-KW"/>
</dbReference>
<reference evidence="7" key="1">
    <citation type="submission" date="2015-07" db="EMBL/GenBank/DDBJ databases">
        <title>Genome sequencing project for genomic taxonomy and phylogenomics of Bacillus-like bacteria.</title>
        <authorList>
            <person name="Liu B."/>
            <person name="Wang J."/>
            <person name="Zhu Y."/>
            <person name="Liu G."/>
            <person name="Chen Q."/>
            <person name="Chen Z."/>
            <person name="Lan J."/>
            <person name="Che J."/>
            <person name="Ge C."/>
            <person name="Shi H."/>
            <person name="Pan Z."/>
            <person name="Liu X."/>
        </authorList>
    </citation>
    <scope>NUCLEOTIDE SEQUENCE [LARGE SCALE GENOMIC DNA]</scope>
    <source>
        <strain evidence="7">DSM 9887</strain>
    </source>
</reference>
<dbReference type="STRING" id="54915.ADS79_18110"/>
<keyword evidence="4" id="KW-0865">Zymogen</keyword>
<evidence type="ECO:0000256" key="2">
    <source>
        <dbReference type="ARBA" id="ARBA00022679"/>
    </source>
</evidence>
<comment type="caution">
    <text evidence="6">The sequence shown here is derived from an EMBL/GenBank/DDBJ whole genome shotgun (WGS) entry which is preliminary data.</text>
</comment>
<dbReference type="Pfam" id="PF01019">
    <property type="entry name" value="G_glu_transpept"/>
    <property type="match status" value="1"/>
</dbReference>
<dbReference type="OrthoDB" id="9781342at2"/>
<dbReference type="SUPFAM" id="SSF56235">
    <property type="entry name" value="N-terminal nucleophile aminohydrolases (Ntn hydrolases)"/>
    <property type="match status" value="1"/>
</dbReference>
<evidence type="ECO:0000313" key="8">
    <source>
        <dbReference type="Proteomes" id="UP000319578"/>
    </source>
</evidence>
<evidence type="ECO:0000256" key="1">
    <source>
        <dbReference type="ARBA" id="ARBA00009381"/>
    </source>
</evidence>
<evidence type="ECO:0000313" key="6">
    <source>
        <dbReference type="EMBL" id="KNB70774.1"/>
    </source>
</evidence>
<keyword evidence="8" id="KW-1185">Reference proteome</keyword>
<accession>A0A0K9YPX9</accession>
<evidence type="ECO:0000313" key="7">
    <source>
        <dbReference type="Proteomes" id="UP000036834"/>
    </source>
</evidence>
<dbReference type="Proteomes" id="UP000319578">
    <property type="component" value="Unassembled WGS sequence"/>
</dbReference>
<dbReference type="RefSeq" id="WP_049739795.1">
    <property type="nucleotide sequence ID" value="NZ_BJON01000002.1"/>
</dbReference>
<dbReference type="PATRIC" id="fig|54915.3.peg.2710"/>
<protein>
    <submittedName>
        <fullName evidence="5">Gamma-glutamyltranspeptidase</fullName>
    </submittedName>
</protein>
<evidence type="ECO:0000256" key="4">
    <source>
        <dbReference type="ARBA" id="ARBA00023145"/>
    </source>
</evidence>
<dbReference type="PRINTS" id="PR01210">
    <property type="entry name" value="GGTRANSPTASE"/>
</dbReference>
<dbReference type="InterPro" id="IPR043137">
    <property type="entry name" value="GGT_ssub_C"/>
</dbReference>
<proteinExistence type="inferred from homology"/>
<dbReference type="InterPro" id="IPR043138">
    <property type="entry name" value="GGT_lsub"/>
</dbReference>
<dbReference type="Gene3D" id="3.60.20.40">
    <property type="match status" value="1"/>
</dbReference>
<dbReference type="GO" id="GO:0016787">
    <property type="term" value="F:hydrolase activity"/>
    <property type="evidence" value="ECO:0007669"/>
    <property type="project" value="UniProtKB-KW"/>
</dbReference>
<dbReference type="Gene3D" id="1.10.246.130">
    <property type="match status" value="1"/>
</dbReference>
<evidence type="ECO:0000313" key="5">
    <source>
        <dbReference type="EMBL" id="GED67025.1"/>
    </source>
</evidence>
<keyword evidence="3" id="KW-0378">Hydrolase</keyword>
<evidence type="ECO:0000256" key="3">
    <source>
        <dbReference type="ARBA" id="ARBA00022801"/>
    </source>
</evidence>